<dbReference type="Proteomes" id="UP000479000">
    <property type="component" value="Unassembled WGS sequence"/>
</dbReference>
<name>A0A6H5GJ74_9HEMI</name>
<accession>A0A6H5GJ74</accession>
<evidence type="ECO:0000313" key="2">
    <source>
        <dbReference type="Proteomes" id="UP000479000"/>
    </source>
</evidence>
<reference evidence="1 2" key="1">
    <citation type="submission" date="2020-02" db="EMBL/GenBank/DDBJ databases">
        <authorList>
            <person name="Ferguson B K."/>
        </authorList>
    </citation>
    <scope>NUCLEOTIDE SEQUENCE [LARGE SCALE GENOMIC DNA]</scope>
</reference>
<dbReference type="AlphaFoldDB" id="A0A6H5GJ74"/>
<keyword evidence="2" id="KW-1185">Reference proteome</keyword>
<protein>
    <submittedName>
        <fullName evidence="1">Uncharacterized protein</fullName>
    </submittedName>
</protein>
<gene>
    <name evidence="1" type="ORF">NTEN_LOCUS8919</name>
</gene>
<sequence length="168" mass="20455">MELGVIIIKIHFSLRQYSSSDYDQDYYHNHKNEYHYGRNHQSTELIWITNPSRHRQQYELQFKWHQDPFISPRPEEVTRSKVPENSNCIIFCVTRKVFYRKRTFSVMLLRFIECWVIHESMNRNHKNTYPLKTQASTRYAVFHRSKMCKLLHQPFPPAIVFKSTDRIC</sequence>
<proteinExistence type="predicted"/>
<organism evidence="1 2">
    <name type="scientific">Nesidiocoris tenuis</name>
    <dbReference type="NCBI Taxonomy" id="355587"/>
    <lineage>
        <taxon>Eukaryota</taxon>
        <taxon>Metazoa</taxon>
        <taxon>Ecdysozoa</taxon>
        <taxon>Arthropoda</taxon>
        <taxon>Hexapoda</taxon>
        <taxon>Insecta</taxon>
        <taxon>Pterygota</taxon>
        <taxon>Neoptera</taxon>
        <taxon>Paraneoptera</taxon>
        <taxon>Hemiptera</taxon>
        <taxon>Heteroptera</taxon>
        <taxon>Panheteroptera</taxon>
        <taxon>Cimicomorpha</taxon>
        <taxon>Miridae</taxon>
        <taxon>Dicyphina</taxon>
        <taxon>Nesidiocoris</taxon>
    </lineage>
</organism>
<dbReference type="EMBL" id="CADCXU010013466">
    <property type="protein sequence ID" value="CAB0003382.1"/>
    <property type="molecule type" value="Genomic_DNA"/>
</dbReference>
<evidence type="ECO:0000313" key="1">
    <source>
        <dbReference type="EMBL" id="CAB0003382.1"/>
    </source>
</evidence>